<accession>A0A1K2HUP8</accession>
<protein>
    <submittedName>
        <fullName evidence="4">2-methylcitrate dehydratase PrpD</fullName>
    </submittedName>
</protein>
<evidence type="ECO:0000313" key="5">
    <source>
        <dbReference type="Proteomes" id="UP000183447"/>
    </source>
</evidence>
<dbReference type="InterPro" id="IPR045337">
    <property type="entry name" value="MmgE_PrpD_C"/>
</dbReference>
<dbReference type="InterPro" id="IPR042183">
    <property type="entry name" value="MmgE/PrpD_sf_1"/>
</dbReference>
<evidence type="ECO:0000256" key="1">
    <source>
        <dbReference type="ARBA" id="ARBA00006174"/>
    </source>
</evidence>
<evidence type="ECO:0000259" key="2">
    <source>
        <dbReference type="Pfam" id="PF03972"/>
    </source>
</evidence>
<dbReference type="Proteomes" id="UP000183447">
    <property type="component" value="Unassembled WGS sequence"/>
</dbReference>
<name>A0A1K2HUP8_9HYPH</name>
<dbReference type="GO" id="GO:0016829">
    <property type="term" value="F:lyase activity"/>
    <property type="evidence" value="ECO:0007669"/>
    <property type="project" value="InterPro"/>
</dbReference>
<gene>
    <name evidence="4" type="ORF">SAMN02983003_0749</name>
</gene>
<dbReference type="STRING" id="665118.SAMN02983003_0749"/>
<feature type="domain" description="MmgE/PrpD C-terminal" evidence="3">
    <location>
        <begin position="279"/>
        <end position="440"/>
    </location>
</feature>
<dbReference type="Pfam" id="PF19305">
    <property type="entry name" value="MmgE_PrpD_C"/>
    <property type="match status" value="1"/>
</dbReference>
<dbReference type="EMBL" id="FPKU01000001">
    <property type="protein sequence ID" value="SFZ81877.1"/>
    <property type="molecule type" value="Genomic_DNA"/>
</dbReference>
<proteinExistence type="inferred from homology"/>
<keyword evidence="5" id="KW-1185">Reference proteome</keyword>
<sequence>MRGSGDKGGTAPLATALAERLVASRSAPLSALSRRWARDAMLDTVGVTLGGMGEPALQHLLALPGMAGATGRSTLLGIGATTGPLDAALINGTAAHALDYDDCATAAMLHPSAVLVPALLALGEHCGASGRRALLAYVLGFEAAMRIGIASVPAHLHRGWHPSATIGIFGATAAATTLLDLDTEATATALCIAASLASGIGGNIGSMTKPLHCGQAARHGVMAALLAQQGFSARETALDGRNGFFHVFNGLDAPDVDEVLGGWMSPSTIETTELGPKLYPCCGSTHSSIALALKLRREQNIEPDQIAGIDIRINPTRLLNIDTPDPQTPLASKFSLQYVVARALSQGQVRLGDFEGGAFNDPAIRSLMARTSVGGLADGSPKGPVDFRSRLTVRLISGQVLEEAGESGEWRGPRDPLTEDEAWTKFHDCTRRSVTDEAARVGFSALLDLEDSTDIAATLAPFREGALLKFPFSNN</sequence>
<dbReference type="InterPro" id="IPR045336">
    <property type="entry name" value="MmgE_PrpD_N"/>
</dbReference>
<comment type="similarity">
    <text evidence="1">Belongs to the PrpD family.</text>
</comment>
<dbReference type="RefSeq" id="WP_072339124.1">
    <property type="nucleotide sequence ID" value="NZ_FPKU01000001.1"/>
</dbReference>
<evidence type="ECO:0000259" key="3">
    <source>
        <dbReference type="Pfam" id="PF19305"/>
    </source>
</evidence>
<feature type="domain" description="MmgE/PrpD N-terminal" evidence="2">
    <location>
        <begin position="17"/>
        <end position="251"/>
    </location>
</feature>
<evidence type="ECO:0000313" key="4">
    <source>
        <dbReference type="EMBL" id="SFZ81877.1"/>
    </source>
</evidence>
<organism evidence="4 5">
    <name type="scientific">Devosia enhydra</name>
    <dbReference type="NCBI Taxonomy" id="665118"/>
    <lineage>
        <taxon>Bacteria</taxon>
        <taxon>Pseudomonadati</taxon>
        <taxon>Pseudomonadota</taxon>
        <taxon>Alphaproteobacteria</taxon>
        <taxon>Hyphomicrobiales</taxon>
        <taxon>Devosiaceae</taxon>
        <taxon>Devosia</taxon>
    </lineage>
</organism>
<dbReference type="InterPro" id="IPR005656">
    <property type="entry name" value="MmgE_PrpD"/>
</dbReference>
<dbReference type="InterPro" id="IPR042188">
    <property type="entry name" value="MmgE/PrpD_sf_2"/>
</dbReference>
<dbReference type="Gene3D" id="3.30.1330.120">
    <property type="entry name" value="2-methylcitrate dehydratase PrpD"/>
    <property type="match status" value="1"/>
</dbReference>
<dbReference type="Gene3D" id="1.10.4100.10">
    <property type="entry name" value="2-methylcitrate dehydratase PrpD"/>
    <property type="match status" value="1"/>
</dbReference>
<dbReference type="PANTHER" id="PTHR16943:SF8">
    <property type="entry name" value="2-METHYLCITRATE DEHYDRATASE"/>
    <property type="match status" value="1"/>
</dbReference>
<dbReference type="Pfam" id="PF03972">
    <property type="entry name" value="MmgE_PrpD_N"/>
    <property type="match status" value="1"/>
</dbReference>
<dbReference type="InterPro" id="IPR036148">
    <property type="entry name" value="MmgE/PrpD_sf"/>
</dbReference>
<reference evidence="4 5" key="1">
    <citation type="submission" date="2016-11" db="EMBL/GenBank/DDBJ databases">
        <authorList>
            <person name="Jaros S."/>
            <person name="Januszkiewicz K."/>
            <person name="Wedrychowicz H."/>
        </authorList>
    </citation>
    <scope>NUCLEOTIDE SEQUENCE [LARGE SCALE GENOMIC DNA]</scope>
    <source>
        <strain evidence="4 5">ATCC 23634</strain>
    </source>
</reference>
<dbReference type="OrthoDB" id="5415580at2"/>
<dbReference type="PANTHER" id="PTHR16943">
    <property type="entry name" value="2-METHYLCITRATE DEHYDRATASE-RELATED"/>
    <property type="match status" value="1"/>
</dbReference>
<dbReference type="AlphaFoldDB" id="A0A1K2HUP8"/>
<dbReference type="SUPFAM" id="SSF103378">
    <property type="entry name" value="2-methylcitrate dehydratase PrpD"/>
    <property type="match status" value="1"/>
</dbReference>